<dbReference type="Pfam" id="PF12412">
    <property type="entry name" value="DUF3667"/>
    <property type="match status" value="1"/>
</dbReference>
<name>A0ABX7SUD3_9FLAO</name>
<dbReference type="EMBL" id="CP071795">
    <property type="protein sequence ID" value="QTD36448.1"/>
    <property type="molecule type" value="Genomic_DNA"/>
</dbReference>
<sequence length="240" mass="27653">MAEICKNCGTEITQNYCPICGNPANLKRIDAQYIFQEIRDVLNFEKGLLFTIRELTINPGRNIRAFLHENRNRLVKPILFLIITSLIYTLSNKIFNFEDGYINYSGNEQSTVINIFKWIQGNYGYANIILAIFIGLWLKLFFRRYQFNFFEILILLCFVIGMGMLIFSVFGIVQSLTQVNLMQVGAVGAFIYTTYALGHFFNKRKFLSYVKAFFAYLLGMITFSLAAIAIGLIIDLIIQK</sequence>
<feature type="transmembrane region" description="Helical" evidence="1">
    <location>
        <begin position="123"/>
        <end position="142"/>
    </location>
</feature>
<reference evidence="2 3" key="1">
    <citation type="submission" date="2021-03" db="EMBL/GenBank/DDBJ databases">
        <title>Complete genome of Polaribacter_sp.G4M1.</title>
        <authorList>
            <person name="Jeong S.W."/>
            <person name="Bae J.W."/>
        </authorList>
    </citation>
    <scope>NUCLEOTIDE SEQUENCE [LARGE SCALE GENOMIC DNA]</scope>
    <source>
        <strain evidence="2 3">G4M1</strain>
    </source>
</reference>
<keyword evidence="1" id="KW-0472">Membrane</keyword>
<dbReference type="RefSeq" id="WP_207970636.1">
    <property type="nucleotide sequence ID" value="NZ_CP071795.1"/>
</dbReference>
<accession>A0ABX7SUD3</accession>
<organism evidence="2 3">
    <name type="scientific">Polaribacter batillariae</name>
    <dbReference type="NCBI Taxonomy" id="2808900"/>
    <lineage>
        <taxon>Bacteria</taxon>
        <taxon>Pseudomonadati</taxon>
        <taxon>Bacteroidota</taxon>
        <taxon>Flavobacteriia</taxon>
        <taxon>Flavobacteriales</taxon>
        <taxon>Flavobacteriaceae</taxon>
    </lineage>
</organism>
<protein>
    <submittedName>
        <fullName evidence="2">DUF3667 domain-containing protein</fullName>
    </submittedName>
</protein>
<feature type="transmembrane region" description="Helical" evidence="1">
    <location>
        <begin position="74"/>
        <end position="91"/>
    </location>
</feature>
<dbReference type="Proteomes" id="UP000663935">
    <property type="component" value="Chromosome"/>
</dbReference>
<proteinExistence type="predicted"/>
<gene>
    <name evidence="2" type="ORF">JL193_09790</name>
</gene>
<keyword evidence="1" id="KW-1133">Transmembrane helix</keyword>
<evidence type="ECO:0000256" key="1">
    <source>
        <dbReference type="SAM" id="Phobius"/>
    </source>
</evidence>
<feature type="transmembrane region" description="Helical" evidence="1">
    <location>
        <begin position="149"/>
        <end position="173"/>
    </location>
</feature>
<feature type="transmembrane region" description="Helical" evidence="1">
    <location>
        <begin position="213"/>
        <end position="238"/>
    </location>
</feature>
<evidence type="ECO:0000313" key="2">
    <source>
        <dbReference type="EMBL" id="QTD36448.1"/>
    </source>
</evidence>
<keyword evidence="1" id="KW-0812">Transmembrane</keyword>
<keyword evidence="3" id="KW-1185">Reference proteome</keyword>
<feature type="transmembrane region" description="Helical" evidence="1">
    <location>
        <begin position="179"/>
        <end position="201"/>
    </location>
</feature>
<dbReference type="InterPro" id="IPR022134">
    <property type="entry name" value="DUF3667"/>
</dbReference>
<evidence type="ECO:0000313" key="3">
    <source>
        <dbReference type="Proteomes" id="UP000663935"/>
    </source>
</evidence>